<dbReference type="InterPro" id="IPR002545">
    <property type="entry name" value="CheW-lke_dom"/>
</dbReference>
<reference evidence="2 3" key="1">
    <citation type="journal article" date="2000" name="DNA Res.">
        <title>Complete genome structure of the nitrogen-fixing symbiotic bacterium Mesorhizobium loti.</title>
        <authorList>
            <person name="Kaneko T."/>
            <person name="Nakamura Y."/>
            <person name="Sato S."/>
            <person name="Asamizu E."/>
            <person name="Kato T."/>
            <person name="Sasamoto S."/>
            <person name="Watanabe A."/>
            <person name="Idesawa K."/>
            <person name="Ishikawa A."/>
            <person name="Kawashima K."/>
            <person name="Kimura T."/>
            <person name="Kishida Y."/>
            <person name="Kiyokawa C."/>
            <person name="Kohara M."/>
            <person name="Matsumoto M."/>
            <person name="Matsuno A."/>
            <person name="Mochizuki Y."/>
            <person name="Nakayama S."/>
            <person name="Nakazaki N."/>
            <person name="Shimpo S."/>
            <person name="Sugimoto M."/>
            <person name="Takeuchi C."/>
            <person name="Yamada M."/>
            <person name="Tabata S."/>
        </authorList>
    </citation>
    <scope>NUCLEOTIDE SEQUENCE [LARGE SCALE GENOMIC DNA]</scope>
    <source>
        <strain evidence="3">LMG 29417 / CECT 9101 / MAFF 303099</strain>
        <plasmid evidence="2 3">pMLb</plasmid>
    </source>
</reference>
<dbReference type="GO" id="GO:0005829">
    <property type="term" value="C:cytosol"/>
    <property type="evidence" value="ECO:0007669"/>
    <property type="project" value="TreeGrafter"/>
</dbReference>
<dbReference type="SUPFAM" id="SSF50341">
    <property type="entry name" value="CheW-like"/>
    <property type="match status" value="1"/>
</dbReference>
<proteinExistence type="predicted"/>
<accession>Q98PC7</accession>
<dbReference type="InterPro" id="IPR039315">
    <property type="entry name" value="CheW"/>
</dbReference>
<dbReference type="PANTHER" id="PTHR22617">
    <property type="entry name" value="CHEMOTAXIS SENSOR HISTIDINE KINASE-RELATED"/>
    <property type="match status" value="1"/>
</dbReference>
<dbReference type="GO" id="GO:0007165">
    <property type="term" value="P:signal transduction"/>
    <property type="evidence" value="ECO:0007669"/>
    <property type="project" value="InterPro"/>
</dbReference>
<dbReference type="AlphaFoldDB" id="Q98PC7"/>
<sequence length="157" mass="17176">MTMLFLAFSMGPDRYLIDVHQIEEVLPYIDVKVLPGAPTGVLGLVSYNGIPIPLIDVTLLALGRPSERLLSTRIVVTRYPAHDGEQRLLGLIAERVTDTLERDPAEFAPFGLEPGTPPYLGPVASDGSEIIQWVKVEALLSEEIRTALLRQAAMGDQ</sequence>
<gene>
    <name evidence="2" type="ordered locus">mll9516</name>
</gene>
<evidence type="ECO:0000313" key="3">
    <source>
        <dbReference type="Proteomes" id="UP000000552"/>
    </source>
</evidence>
<dbReference type="HOGENOM" id="CLU_048995_7_0_5"/>
<dbReference type="PROSITE" id="PS50851">
    <property type="entry name" value="CHEW"/>
    <property type="match status" value="1"/>
</dbReference>
<dbReference type="eggNOG" id="COG0835">
    <property type="taxonomic scope" value="Bacteria"/>
</dbReference>
<dbReference type="GO" id="GO:0006935">
    <property type="term" value="P:chemotaxis"/>
    <property type="evidence" value="ECO:0007669"/>
    <property type="project" value="InterPro"/>
</dbReference>
<feature type="domain" description="CheW-like" evidence="1">
    <location>
        <begin position="2"/>
        <end position="145"/>
    </location>
</feature>
<organism evidence="2 3">
    <name type="scientific">Mesorhizobium japonicum (strain LMG 29417 / CECT 9101 / MAFF 303099)</name>
    <name type="common">Mesorhizobium loti (strain MAFF 303099)</name>
    <dbReference type="NCBI Taxonomy" id="266835"/>
    <lineage>
        <taxon>Bacteria</taxon>
        <taxon>Pseudomonadati</taxon>
        <taxon>Pseudomonadota</taxon>
        <taxon>Alphaproteobacteria</taxon>
        <taxon>Hyphomicrobiales</taxon>
        <taxon>Phyllobacteriaceae</taxon>
        <taxon>Mesorhizobium</taxon>
    </lineage>
</organism>
<dbReference type="InterPro" id="IPR036061">
    <property type="entry name" value="CheW-like_dom_sf"/>
</dbReference>
<dbReference type="Gene3D" id="2.40.50.180">
    <property type="entry name" value="CheA-289, Domain 4"/>
    <property type="match status" value="1"/>
</dbReference>
<dbReference type="Proteomes" id="UP000000552">
    <property type="component" value="Plasmid pMLb"/>
</dbReference>
<dbReference type="PANTHER" id="PTHR22617:SF43">
    <property type="entry name" value="PROTEIN PILI"/>
    <property type="match status" value="1"/>
</dbReference>
<evidence type="ECO:0000259" key="1">
    <source>
        <dbReference type="PROSITE" id="PS50851"/>
    </source>
</evidence>
<keyword evidence="2" id="KW-0614">Plasmid</keyword>
<protein>
    <submittedName>
        <fullName evidence="2">Mll9516 protein</fullName>
    </submittedName>
</protein>
<dbReference type="SMART" id="SM00260">
    <property type="entry name" value="CheW"/>
    <property type="match status" value="1"/>
</dbReference>
<name>Q98PC7_RHILO</name>
<evidence type="ECO:0000313" key="2">
    <source>
        <dbReference type="EMBL" id="BAB54728.1"/>
    </source>
</evidence>
<dbReference type="Pfam" id="PF01584">
    <property type="entry name" value="CheW"/>
    <property type="match status" value="1"/>
</dbReference>
<dbReference type="KEGG" id="mlo:mll9516"/>
<geneLocation type="plasmid" evidence="2 3">
    <name>pMLb</name>
</geneLocation>
<dbReference type="Gene3D" id="2.30.30.40">
    <property type="entry name" value="SH3 Domains"/>
    <property type="match status" value="1"/>
</dbReference>
<dbReference type="EMBL" id="AP003017">
    <property type="protein sequence ID" value="BAB54728.1"/>
    <property type="molecule type" value="Genomic_DNA"/>
</dbReference>